<gene>
    <name evidence="3" type="ORF">IP91_04090</name>
</gene>
<dbReference type="EMBL" id="VLLB01000008">
    <property type="protein sequence ID" value="TWI62569.1"/>
    <property type="molecule type" value="Genomic_DNA"/>
</dbReference>
<dbReference type="AlphaFoldDB" id="A0A562R0H8"/>
<evidence type="ECO:0000313" key="3">
    <source>
        <dbReference type="EMBL" id="TWI62569.1"/>
    </source>
</evidence>
<organism evidence="3 4">
    <name type="scientific">Pseudoduganella lurida</name>
    <dbReference type="NCBI Taxonomy" id="1036180"/>
    <lineage>
        <taxon>Bacteria</taxon>
        <taxon>Pseudomonadati</taxon>
        <taxon>Pseudomonadota</taxon>
        <taxon>Betaproteobacteria</taxon>
        <taxon>Burkholderiales</taxon>
        <taxon>Oxalobacteraceae</taxon>
        <taxon>Telluria group</taxon>
        <taxon>Pseudoduganella</taxon>
    </lineage>
</organism>
<feature type="domain" description="ABC transporter substrate-binding protein PnrA-like" evidence="2">
    <location>
        <begin position="42"/>
        <end position="317"/>
    </location>
</feature>
<evidence type="ECO:0000256" key="1">
    <source>
        <dbReference type="ARBA" id="ARBA00022729"/>
    </source>
</evidence>
<proteinExistence type="predicted"/>
<reference evidence="3 4" key="1">
    <citation type="journal article" date="2015" name="Stand. Genomic Sci.">
        <title>Genomic Encyclopedia of Bacterial and Archaeal Type Strains, Phase III: the genomes of soil and plant-associated and newly described type strains.</title>
        <authorList>
            <person name="Whitman W.B."/>
            <person name="Woyke T."/>
            <person name="Klenk H.P."/>
            <person name="Zhou Y."/>
            <person name="Lilburn T.G."/>
            <person name="Beck B.J."/>
            <person name="De Vos P."/>
            <person name="Vandamme P."/>
            <person name="Eisen J.A."/>
            <person name="Garrity G."/>
            <person name="Hugenholtz P."/>
            <person name="Kyrpides N.C."/>
        </authorList>
    </citation>
    <scope>NUCLEOTIDE SEQUENCE [LARGE SCALE GENOMIC DNA]</scope>
    <source>
        <strain evidence="3 4">CGMCC 1.10822</strain>
    </source>
</reference>
<dbReference type="GO" id="GO:0005886">
    <property type="term" value="C:plasma membrane"/>
    <property type="evidence" value="ECO:0007669"/>
    <property type="project" value="InterPro"/>
</dbReference>
<evidence type="ECO:0000259" key="2">
    <source>
        <dbReference type="Pfam" id="PF02608"/>
    </source>
</evidence>
<dbReference type="InterPro" id="IPR003760">
    <property type="entry name" value="PnrA-like"/>
</dbReference>
<dbReference type="SUPFAM" id="SSF53822">
    <property type="entry name" value="Periplasmic binding protein-like I"/>
    <property type="match status" value="1"/>
</dbReference>
<keyword evidence="1" id="KW-0732">Signal</keyword>
<dbReference type="Proteomes" id="UP000318431">
    <property type="component" value="Unassembled WGS sequence"/>
</dbReference>
<dbReference type="CDD" id="cd19963">
    <property type="entry name" value="PBP1_BMP-like"/>
    <property type="match status" value="1"/>
</dbReference>
<keyword evidence="4" id="KW-1185">Reference proteome</keyword>
<dbReference type="InterPro" id="IPR028082">
    <property type="entry name" value="Peripla_BP_I"/>
</dbReference>
<dbReference type="Gene3D" id="3.40.50.2300">
    <property type="match status" value="2"/>
</dbReference>
<protein>
    <submittedName>
        <fullName evidence="3">Nucleoside-binding protein</fullName>
    </submittedName>
</protein>
<sequence length="371" mass="40435">MHRRANQSEVKENFMNHRHLALSAAVLAMFAVVPLQAAEPLKVAFVFFGSVQDGAWTYSHDQGRLEMEKALGSKVKTTHVENVPDGADAERVIRKLAAEGNKLIIGASFGYMNAIEKVARIYPDVTFEHVTGTRRSRNVGTYATRDYEGVYLQGILAARMTKSGVIGFVAPFPIPAVLANINAFTLGAQSVDPKVRTRVMWVNTWYDPAREKLAAEALISQGADVLANDTASPAVLQAAQEKGKYGFARDADMSRFAPKSHLTATTNQWGKFYTETALAVMSGTWRSGDVRGGLKEGMVRMAPLNGVVPADAAKLFETRKAQMSAGKLNPFRGPIKDQRGNLKVPAGVDMPLQEVLSMNYYVQGVEGAMPK</sequence>
<evidence type="ECO:0000313" key="4">
    <source>
        <dbReference type="Proteomes" id="UP000318431"/>
    </source>
</evidence>
<dbReference type="PANTHER" id="PTHR43208:SF1">
    <property type="entry name" value="ABC TRANSPORTER SUBSTRATE-BINDING PROTEIN"/>
    <property type="match status" value="1"/>
</dbReference>
<dbReference type="Pfam" id="PF02608">
    <property type="entry name" value="Bmp"/>
    <property type="match status" value="1"/>
</dbReference>
<name>A0A562R0H8_9BURK</name>
<dbReference type="PANTHER" id="PTHR43208">
    <property type="entry name" value="ABC TRANSPORTER SUBSTRATE-BINDING PROTEIN"/>
    <property type="match status" value="1"/>
</dbReference>
<comment type="caution">
    <text evidence="3">The sequence shown here is derived from an EMBL/GenBank/DDBJ whole genome shotgun (WGS) entry which is preliminary data.</text>
</comment>
<dbReference type="InterPro" id="IPR052910">
    <property type="entry name" value="ABC-Purine-Binding"/>
</dbReference>
<accession>A0A562R0H8</accession>